<dbReference type="GO" id="GO:0070967">
    <property type="term" value="F:coenzyme F420 binding"/>
    <property type="evidence" value="ECO:0007669"/>
    <property type="project" value="TreeGrafter"/>
</dbReference>
<keyword evidence="1 3" id="KW-0560">Oxidoreductase</keyword>
<protein>
    <submittedName>
        <fullName evidence="3">PPOX class F420-dependent oxidoreductase</fullName>
        <ecNumber evidence="3">1.-.-.-</ecNumber>
    </submittedName>
</protein>
<proteinExistence type="predicted"/>
<dbReference type="EMBL" id="JAAGMS010000028">
    <property type="protein sequence ID" value="NEB96931.1"/>
    <property type="molecule type" value="Genomic_DNA"/>
</dbReference>
<dbReference type="SUPFAM" id="SSF50475">
    <property type="entry name" value="FMN-binding split barrel"/>
    <property type="match status" value="1"/>
</dbReference>
<dbReference type="AlphaFoldDB" id="A0A7K3R4H9"/>
<dbReference type="PANTHER" id="PTHR35176">
    <property type="entry name" value="HEME OXYGENASE HI_0854-RELATED"/>
    <property type="match status" value="1"/>
</dbReference>
<comment type="caution">
    <text evidence="3">The sequence shown here is derived from an EMBL/GenBank/DDBJ whole genome shotgun (WGS) entry which is preliminary data.</text>
</comment>
<evidence type="ECO:0000313" key="4">
    <source>
        <dbReference type="Proteomes" id="UP000470951"/>
    </source>
</evidence>
<accession>A0A7K3R4H9</accession>
<dbReference type="Gene3D" id="2.30.110.10">
    <property type="entry name" value="Electron Transport, Fmn-binding Protein, Chain A"/>
    <property type="match status" value="1"/>
</dbReference>
<feature type="domain" description="Pyridoxamine 5'-phosphate oxidase N-terminal" evidence="2">
    <location>
        <begin position="6"/>
        <end position="93"/>
    </location>
</feature>
<dbReference type="PANTHER" id="PTHR35176:SF11">
    <property type="entry name" value="PYRIDOXAMINE 5'-PHOSPHATE OXIDASE FAMILY PROTEIN"/>
    <property type="match status" value="1"/>
</dbReference>
<dbReference type="EC" id="1.-.-.-" evidence="3"/>
<reference evidence="3 4" key="1">
    <citation type="submission" date="2020-01" db="EMBL/GenBank/DDBJ databases">
        <title>Insect and environment-associated Actinomycetes.</title>
        <authorList>
            <person name="Currrie C."/>
            <person name="Chevrette M."/>
            <person name="Carlson C."/>
            <person name="Stubbendieck R."/>
            <person name="Wendt-Pienkowski E."/>
        </authorList>
    </citation>
    <scope>NUCLEOTIDE SEQUENCE [LARGE SCALE GENOMIC DNA]</scope>
    <source>
        <strain evidence="3 4">SID7903</strain>
    </source>
</reference>
<dbReference type="RefSeq" id="WP_047179599.1">
    <property type="nucleotide sequence ID" value="NZ_CBDRIV010000037.1"/>
</dbReference>
<dbReference type="GO" id="GO:0016627">
    <property type="term" value="F:oxidoreductase activity, acting on the CH-CH group of donors"/>
    <property type="evidence" value="ECO:0007669"/>
    <property type="project" value="TreeGrafter"/>
</dbReference>
<name>A0A7K3R4H9_STRAQ</name>
<evidence type="ECO:0000313" key="3">
    <source>
        <dbReference type="EMBL" id="NEB96931.1"/>
    </source>
</evidence>
<sequence length="126" mass="14116">MTLQDFARSEYVSLTTYRKNGTPVATPVWAAAEGDVLYVWTRSDSWKVKRLRNNGKVVVTVCDVRGRIAEGASSAEGTATLLDEDGTRAVRKLLARKYTWKFWLVDWPATVARLGKRPHTGIAITF</sequence>
<dbReference type="InterPro" id="IPR012349">
    <property type="entry name" value="Split_barrel_FMN-bd"/>
</dbReference>
<dbReference type="NCBIfam" id="TIGR03666">
    <property type="entry name" value="Rv2061_F420"/>
    <property type="match status" value="1"/>
</dbReference>
<dbReference type="Pfam" id="PF01243">
    <property type="entry name" value="PNPOx_N"/>
    <property type="match status" value="1"/>
</dbReference>
<dbReference type="GO" id="GO:0005829">
    <property type="term" value="C:cytosol"/>
    <property type="evidence" value="ECO:0007669"/>
    <property type="project" value="TreeGrafter"/>
</dbReference>
<dbReference type="InterPro" id="IPR011576">
    <property type="entry name" value="Pyridox_Oxase_N"/>
</dbReference>
<evidence type="ECO:0000256" key="1">
    <source>
        <dbReference type="ARBA" id="ARBA00023002"/>
    </source>
</evidence>
<evidence type="ECO:0000259" key="2">
    <source>
        <dbReference type="Pfam" id="PF01243"/>
    </source>
</evidence>
<dbReference type="InterPro" id="IPR019965">
    <property type="entry name" value="PPOX_F420-dep_Rv2061_put"/>
</dbReference>
<dbReference type="InterPro" id="IPR052019">
    <property type="entry name" value="F420H2_bilvrd_red/Heme_oxyg"/>
</dbReference>
<organism evidence="3 4">
    <name type="scientific">Streptomyces anulatus</name>
    <name type="common">Streptomyces chrysomallus</name>
    <dbReference type="NCBI Taxonomy" id="1892"/>
    <lineage>
        <taxon>Bacteria</taxon>
        <taxon>Bacillati</taxon>
        <taxon>Actinomycetota</taxon>
        <taxon>Actinomycetes</taxon>
        <taxon>Kitasatosporales</taxon>
        <taxon>Streptomycetaceae</taxon>
        <taxon>Streptomyces</taxon>
    </lineage>
</organism>
<dbReference type="Proteomes" id="UP000470951">
    <property type="component" value="Unassembled WGS sequence"/>
</dbReference>
<gene>
    <name evidence="3" type="ORF">G3I58_02735</name>
</gene>